<evidence type="ECO:0000256" key="1">
    <source>
        <dbReference type="ARBA" id="ARBA00022729"/>
    </source>
</evidence>
<protein>
    <recommendedName>
        <fullName evidence="5">Peptidase</fullName>
    </recommendedName>
</protein>
<proteinExistence type="predicted"/>
<evidence type="ECO:0000256" key="2">
    <source>
        <dbReference type="ARBA" id="ARBA00022825"/>
    </source>
</evidence>
<keyword evidence="2" id="KW-0720">Serine protease</keyword>
<dbReference type="PANTHER" id="PTHR15462">
    <property type="entry name" value="SERINE PROTEASE"/>
    <property type="match status" value="1"/>
</dbReference>
<evidence type="ECO:0000256" key="3">
    <source>
        <dbReference type="SAM" id="MobiDB-lite"/>
    </source>
</evidence>
<sequence>MASAELSDAEKDQRGGDPVVDAYWTTERLQNATPLEGPALNDEQLRVAADQVAALPETEEISSPPAVPTLPTKEVRTPGPVTKWPTANGKIFFYDPTMKKDYVCSGAVVNSTSKRLVATAGHCVHGGKGGTWHENVIFIPKYSAGSAPYGEFQAARLRTFTDWMNEGPTARGFNSDVAFATMYANASGDLPVNKVGGHGLLTGGSLGSFDGHIFGYPANLDGGAYMYACSRSTGTRLYGLYNFNSVNGCKFGGGASGGPWLANYSNTSALGSIRSVNSFGPSDSVEYIAGPFFRSDVRALWENANGDW</sequence>
<dbReference type="EMBL" id="JAGYPE010000002">
    <property type="protein sequence ID" value="MBS4181817.1"/>
    <property type="molecule type" value="Genomic_DNA"/>
</dbReference>
<dbReference type="InterPro" id="IPR043504">
    <property type="entry name" value="Peptidase_S1_PA_chymotrypsin"/>
</dbReference>
<keyword evidence="2" id="KW-0378">Hydrolase</keyword>
<evidence type="ECO:0008006" key="5">
    <source>
        <dbReference type="Google" id="ProtNLM"/>
    </source>
</evidence>
<organism evidence="4">
    <name type="scientific">Neobacillus citreus</name>
    <dbReference type="NCBI Taxonomy" id="2833578"/>
    <lineage>
        <taxon>Bacteria</taxon>
        <taxon>Bacillati</taxon>
        <taxon>Bacillota</taxon>
        <taxon>Bacilli</taxon>
        <taxon>Bacillales</taxon>
        <taxon>Bacillaceae</taxon>
        <taxon>Neobacillus</taxon>
    </lineage>
</organism>
<keyword evidence="2" id="KW-0645">Protease</keyword>
<reference evidence="4" key="1">
    <citation type="submission" date="2021-05" db="EMBL/GenBank/DDBJ databases">
        <title>Novel Bacillus species.</title>
        <authorList>
            <person name="Liu G."/>
        </authorList>
    </citation>
    <scope>NUCLEOTIDE SEQUENCE</scope>
    <source>
        <strain evidence="4">FJAT-50051</strain>
    </source>
</reference>
<keyword evidence="1" id="KW-0732">Signal</keyword>
<dbReference type="PANTHER" id="PTHR15462:SF19">
    <property type="entry name" value="PEPTIDASE S1 DOMAIN-CONTAINING PROTEIN"/>
    <property type="match status" value="1"/>
</dbReference>
<dbReference type="AlphaFoldDB" id="A0A942SXW0"/>
<evidence type="ECO:0000313" key="4">
    <source>
        <dbReference type="EMBL" id="MBS4181817.1"/>
    </source>
</evidence>
<dbReference type="InterPro" id="IPR050966">
    <property type="entry name" value="Glutamyl_endopeptidase"/>
</dbReference>
<dbReference type="SUPFAM" id="SSF50494">
    <property type="entry name" value="Trypsin-like serine proteases"/>
    <property type="match status" value="1"/>
</dbReference>
<dbReference type="Gene3D" id="2.40.10.10">
    <property type="entry name" value="Trypsin-like serine proteases"/>
    <property type="match status" value="2"/>
</dbReference>
<feature type="region of interest" description="Disordered" evidence="3">
    <location>
        <begin position="56"/>
        <end position="81"/>
    </location>
</feature>
<comment type="caution">
    <text evidence="4">The sequence shown here is derived from an EMBL/GenBank/DDBJ whole genome shotgun (WGS) entry which is preliminary data.</text>
</comment>
<accession>A0A942SXW0</accession>
<dbReference type="GO" id="GO:0008236">
    <property type="term" value="F:serine-type peptidase activity"/>
    <property type="evidence" value="ECO:0007669"/>
    <property type="project" value="UniProtKB-KW"/>
</dbReference>
<name>A0A942SXW0_9BACI</name>
<gene>
    <name evidence="4" type="ORF">KHB02_10495</name>
</gene>
<dbReference type="InterPro" id="IPR009003">
    <property type="entry name" value="Peptidase_S1_PA"/>
</dbReference>